<comment type="similarity">
    <text evidence="1">Belongs to the LysR transcriptional regulatory family.</text>
</comment>
<reference evidence="6" key="1">
    <citation type="journal article" date="2022" name="Arch. Microbiol.">
        <title>Microbulbifer okhotskensis sp. nov., isolated from a deep bottom sediment of the Okhotsk Sea.</title>
        <authorList>
            <person name="Romanenko L."/>
            <person name="Kurilenko V."/>
            <person name="Otstavnykh N."/>
            <person name="Velansky P."/>
            <person name="Isaeva M."/>
            <person name="Mikhailov V."/>
        </authorList>
    </citation>
    <scope>NUCLEOTIDE SEQUENCE</scope>
    <source>
        <strain evidence="6">OS29</strain>
    </source>
</reference>
<dbReference type="Pfam" id="PF00126">
    <property type="entry name" value="HTH_1"/>
    <property type="match status" value="1"/>
</dbReference>
<dbReference type="Gene3D" id="3.40.190.10">
    <property type="entry name" value="Periplasmic binding protein-like II"/>
    <property type="match status" value="2"/>
</dbReference>
<keyword evidence="4" id="KW-0804">Transcription</keyword>
<gene>
    <name evidence="6" type="ORF">MO867_05265</name>
</gene>
<dbReference type="Proteomes" id="UP001139028">
    <property type="component" value="Unassembled WGS sequence"/>
</dbReference>
<accession>A0A9X2J3P7</accession>
<dbReference type="PRINTS" id="PR00039">
    <property type="entry name" value="HTHLYSR"/>
</dbReference>
<evidence type="ECO:0000256" key="2">
    <source>
        <dbReference type="ARBA" id="ARBA00023015"/>
    </source>
</evidence>
<organism evidence="6 7">
    <name type="scientific">Microbulbifer okhotskensis</name>
    <dbReference type="NCBI Taxonomy" id="2926617"/>
    <lineage>
        <taxon>Bacteria</taxon>
        <taxon>Pseudomonadati</taxon>
        <taxon>Pseudomonadota</taxon>
        <taxon>Gammaproteobacteria</taxon>
        <taxon>Cellvibrionales</taxon>
        <taxon>Microbulbiferaceae</taxon>
        <taxon>Microbulbifer</taxon>
    </lineage>
</organism>
<dbReference type="CDD" id="cd05466">
    <property type="entry name" value="PBP2_LTTR_substrate"/>
    <property type="match status" value="1"/>
</dbReference>
<evidence type="ECO:0000313" key="7">
    <source>
        <dbReference type="Proteomes" id="UP001139028"/>
    </source>
</evidence>
<evidence type="ECO:0000256" key="1">
    <source>
        <dbReference type="ARBA" id="ARBA00009437"/>
    </source>
</evidence>
<dbReference type="InterPro" id="IPR036388">
    <property type="entry name" value="WH-like_DNA-bd_sf"/>
</dbReference>
<evidence type="ECO:0000259" key="5">
    <source>
        <dbReference type="PROSITE" id="PS50931"/>
    </source>
</evidence>
<feature type="domain" description="HTH lysR-type" evidence="5">
    <location>
        <begin position="2"/>
        <end position="59"/>
    </location>
</feature>
<keyword evidence="2" id="KW-0805">Transcription regulation</keyword>
<sequence>MINPVWLRSFCVLVEEGHFTRTADRLHMTQSGVSQQVRKLEEYLGVALLDRQGKQFTLTDAGGCLYKEAQEIVQALSDLAEKVAADPTYEGNVRLMSPGSVGLKIYPKLLALQKRHPGLAIDYRFAPNSDVERYMVEYNADIGLMTRPSSLPEVNSRPMASEELLLVTPFMNNAPDWQELLTLGYIGHPDGHHHASLLLGANYSQFLNVSMFAQRGFSNQISLILEPVSMGLGFTVLPAHAVRAFHHPKLISAHRLENPVNETLYLITRRHRNLPARMNMLVGEIRRWL</sequence>
<dbReference type="PANTHER" id="PTHR30126">
    <property type="entry name" value="HTH-TYPE TRANSCRIPTIONAL REGULATOR"/>
    <property type="match status" value="1"/>
</dbReference>
<dbReference type="FunFam" id="1.10.10.10:FF:000001">
    <property type="entry name" value="LysR family transcriptional regulator"/>
    <property type="match status" value="1"/>
</dbReference>
<name>A0A9X2J3P7_9GAMM</name>
<comment type="caution">
    <text evidence="6">The sequence shown here is derived from an EMBL/GenBank/DDBJ whole genome shotgun (WGS) entry which is preliminary data.</text>
</comment>
<dbReference type="InterPro" id="IPR036390">
    <property type="entry name" value="WH_DNA-bd_sf"/>
</dbReference>
<dbReference type="SUPFAM" id="SSF53850">
    <property type="entry name" value="Periplasmic binding protein-like II"/>
    <property type="match status" value="1"/>
</dbReference>
<keyword evidence="7" id="KW-1185">Reference proteome</keyword>
<dbReference type="Gene3D" id="1.10.10.10">
    <property type="entry name" value="Winged helix-like DNA-binding domain superfamily/Winged helix DNA-binding domain"/>
    <property type="match status" value="1"/>
</dbReference>
<dbReference type="InterPro" id="IPR000847">
    <property type="entry name" value="LysR_HTH_N"/>
</dbReference>
<dbReference type="InterPro" id="IPR005119">
    <property type="entry name" value="LysR_subst-bd"/>
</dbReference>
<dbReference type="SUPFAM" id="SSF46785">
    <property type="entry name" value="Winged helix' DNA-binding domain"/>
    <property type="match status" value="1"/>
</dbReference>
<proteinExistence type="inferred from homology"/>
<dbReference type="RefSeq" id="WP_252465193.1">
    <property type="nucleotide sequence ID" value="NZ_JALBWM010000014.1"/>
</dbReference>
<dbReference type="GO" id="GO:0000976">
    <property type="term" value="F:transcription cis-regulatory region binding"/>
    <property type="evidence" value="ECO:0007669"/>
    <property type="project" value="TreeGrafter"/>
</dbReference>
<dbReference type="PANTHER" id="PTHR30126:SF99">
    <property type="entry name" value="TRANSCRIPTIONAL REGULATOR LYSR FAMILY"/>
    <property type="match status" value="1"/>
</dbReference>
<dbReference type="GO" id="GO:0003700">
    <property type="term" value="F:DNA-binding transcription factor activity"/>
    <property type="evidence" value="ECO:0007669"/>
    <property type="project" value="InterPro"/>
</dbReference>
<dbReference type="AlphaFoldDB" id="A0A9X2J3P7"/>
<dbReference type="Pfam" id="PF03466">
    <property type="entry name" value="LysR_substrate"/>
    <property type="match status" value="1"/>
</dbReference>
<protein>
    <submittedName>
        <fullName evidence="6">LysR family transcriptional regulator</fullName>
    </submittedName>
</protein>
<keyword evidence="3" id="KW-0238">DNA-binding</keyword>
<evidence type="ECO:0000256" key="4">
    <source>
        <dbReference type="ARBA" id="ARBA00023163"/>
    </source>
</evidence>
<dbReference type="PROSITE" id="PS50931">
    <property type="entry name" value="HTH_LYSR"/>
    <property type="match status" value="1"/>
</dbReference>
<dbReference type="EMBL" id="JALBWM010000014">
    <property type="protein sequence ID" value="MCO1333747.1"/>
    <property type="molecule type" value="Genomic_DNA"/>
</dbReference>
<evidence type="ECO:0000256" key="3">
    <source>
        <dbReference type="ARBA" id="ARBA00023125"/>
    </source>
</evidence>
<evidence type="ECO:0000313" key="6">
    <source>
        <dbReference type="EMBL" id="MCO1333747.1"/>
    </source>
</evidence>